<dbReference type="InterPro" id="IPR001715">
    <property type="entry name" value="CH_dom"/>
</dbReference>
<dbReference type="SMART" id="SM00033">
    <property type="entry name" value="CH"/>
    <property type="match status" value="1"/>
</dbReference>
<dbReference type="CDD" id="cd00014">
    <property type="entry name" value="CH_SF"/>
    <property type="match status" value="1"/>
</dbReference>
<evidence type="ECO:0000256" key="6">
    <source>
        <dbReference type="ARBA" id="ARBA00022833"/>
    </source>
</evidence>
<keyword evidence="3" id="KW-0479">Metal-binding</keyword>
<dbReference type="PRINTS" id="PR00109">
    <property type="entry name" value="TYRKINASE"/>
</dbReference>
<proteinExistence type="predicted"/>
<evidence type="ECO:0000256" key="3">
    <source>
        <dbReference type="ARBA" id="ARBA00022723"/>
    </source>
</evidence>
<dbReference type="InterPro" id="IPR046349">
    <property type="entry name" value="C1-like_sf"/>
</dbReference>
<dbReference type="InterPro" id="IPR011009">
    <property type="entry name" value="Kinase-like_dom_sf"/>
</dbReference>
<dbReference type="PANTHER" id="PTHR48016">
    <property type="entry name" value="MAP KINASE KINASE KINASE SSK2-RELATED-RELATED"/>
    <property type="match status" value="1"/>
</dbReference>
<reference evidence="13 14" key="1">
    <citation type="submission" date="2024-04" db="EMBL/GenBank/DDBJ databases">
        <title>genome sequences of Mucor flavus KT1a and Helicostylum pulchrum KT1b strains isolated from the surface of a dry-aged beef.</title>
        <authorList>
            <person name="Toyotome T."/>
            <person name="Hosono M."/>
            <person name="Torimaru M."/>
            <person name="Fukuda K."/>
            <person name="Mikami N."/>
        </authorList>
    </citation>
    <scope>NUCLEOTIDE SEQUENCE [LARGE SCALE GENOMIC DNA]</scope>
    <source>
        <strain evidence="13 14">KT1a</strain>
    </source>
</reference>
<evidence type="ECO:0000256" key="8">
    <source>
        <dbReference type="PROSITE-ProRule" id="PRU10141"/>
    </source>
</evidence>
<gene>
    <name evidence="13" type="ORF">MFLAVUS_011255</name>
</gene>
<feature type="domain" description="Calponin-homology (CH)" evidence="11">
    <location>
        <begin position="32"/>
        <end position="138"/>
    </location>
</feature>
<dbReference type="SUPFAM" id="SSF56112">
    <property type="entry name" value="Protein kinase-like (PK-like)"/>
    <property type="match status" value="1"/>
</dbReference>
<feature type="compositionally biased region" description="Polar residues" evidence="9">
    <location>
        <begin position="692"/>
        <end position="702"/>
    </location>
</feature>
<keyword evidence="6" id="KW-0862">Zinc</keyword>
<evidence type="ECO:0000256" key="1">
    <source>
        <dbReference type="ARBA" id="ARBA00022527"/>
    </source>
</evidence>
<dbReference type="SMART" id="SM00220">
    <property type="entry name" value="S_TKc"/>
    <property type="match status" value="1"/>
</dbReference>
<keyword evidence="2" id="KW-0808">Transferase</keyword>
<protein>
    <submittedName>
        <fullName evidence="13">Uncharacterized protein</fullName>
    </submittedName>
</protein>
<evidence type="ECO:0000259" key="11">
    <source>
        <dbReference type="PROSITE" id="PS50021"/>
    </source>
</evidence>
<dbReference type="InterPro" id="IPR050538">
    <property type="entry name" value="MAP_kinase_kinase_kinase"/>
</dbReference>
<sequence>MSTNITHFNAPHLTKARSSTNLLDRIKLEQSKIEEQLAIEYLNKTLSLSIGLGSLQQELKDGVILCNLVNHIRPGTIKMVAQKKGFAFIQMDNITRFLQGVRQLGMEQPRLFEANDLHGAKDMSAVINTILTLAEFSSVQTTSLIKEEEGQGLHKDLQDITTNADRTNKPLRVNTKEIELNSNRPPKSPLRPCSVTTGKRIKESRSNSVCSTTSSCSSSSTNTPLTPPIPTTPKKTSTKPILEDKPDEDIVTFGNGKIVLEDEGGNTITTYQLGNCIGKGQFGSVYRTLDLSTGEVVAVKRVKLENDDLYQEIIKEVNILKTLAHTNVVKYIGFIPTKQYLNIVLEYFNNKFDMCVIRYAENGSLMSTLKAFGAFPEKLVASFCIKILRGLEYLHDNQVVHCDLKAANILTTKTGDVKLTDFGVSLNLKIKAVDADSISGTPNWMAPEVIELKGATTKSDVWSLGCTLVELVTGKPPYGDLLAMSAMFRIVEDDYPPLPENISQDMKDFLLCCFQKDPNQRSSSKELLQHDWIIKNKKKATTTKKNKDIINNHDPTPYNLLEETSHTTPKKKPVGVTSTKYYSLNANTIPPTNSFDDANSHHFIQTSFGKAVECKVCNSVMTNESVFCEICSLVCHKECKQAAFSCPPRWVFSAKIYNRSTGNNTINTTRGHIPQEFNTKQVKSSSVRETRSNSNTISNHPQAESIRKYSRALGLTAQEQIALCENPALLMHTMAMEKTAVIPIIAVENETLIEKLIRKRHHNKKHSADEQCIIS</sequence>
<dbReference type="EMBL" id="BAABUK010000047">
    <property type="protein sequence ID" value="GAA5817704.1"/>
    <property type="molecule type" value="Genomic_DNA"/>
</dbReference>
<dbReference type="InterPro" id="IPR008271">
    <property type="entry name" value="Ser/Thr_kinase_AS"/>
</dbReference>
<dbReference type="InterPro" id="IPR036872">
    <property type="entry name" value="CH_dom_sf"/>
</dbReference>
<dbReference type="InterPro" id="IPR001245">
    <property type="entry name" value="Ser-Thr/Tyr_kinase_cat_dom"/>
</dbReference>
<feature type="region of interest" description="Disordered" evidence="9">
    <location>
        <begin position="180"/>
        <end position="242"/>
    </location>
</feature>
<evidence type="ECO:0000256" key="4">
    <source>
        <dbReference type="ARBA" id="ARBA00022741"/>
    </source>
</evidence>
<feature type="region of interest" description="Disordered" evidence="9">
    <location>
        <begin position="547"/>
        <end position="574"/>
    </location>
</feature>
<dbReference type="Pfam" id="PF00307">
    <property type="entry name" value="CH"/>
    <property type="match status" value="1"/>
</dbReference>
<dbReference type="SUPFAM" id="SSF47576">
    <property type="entry name" value="Calponin-homology domain, CH-domain"/>
    <property type="match status" value="1"/>
</dbReference>
<feature type="binding site" evidence="8">
    <location>
        <position position="300"/>
    </location>
    <ligand>
        <name>ATP</name>
        <dbReference type="ChEBI" id="CHEBI:30616"/>
    </ligand>
</feature>
<evidence type="ECO:0000256" key="9">
    <source>
        <dbReference type="SAM" id="MobiDB-lite"/>
    </source>
</evidence>
<dbReference type="SUPFAM" id="SSF57889">
    <property type="entry name" value="Cysteine-rich domain"/>
    <property type="match status" value="1"/>
</dbReference>
<evidence type="ECO:0000259" key="12">
    <source>
        <dbReference type="PROSITE" id="PS50081"/>
    </source>
</evidence>
<dbReference type="Gene3D" id="1.10.418.10">
    <property type="entry name" value="Calponin-like domain"/>
    <property type="match status" value="1"/>
</dbReference>
<dbReference type="PROSITE" id="PS50081">
    <property type="entry name" value="ZF_DAG_PE_2"/>
    <property type="match status" value="1"/>
</dbReference>
<dbReference type="InterPro" id="IPR000719">
    <property type="entry name" value="Prot_kinase_dom"/>
</dbReference>
<dbReference type="PROSITE" id="PS00107">
    <property type="entry name" value="PROTEIN_KINASE_ATP"/>
    <property type="match status" value="1"/>
</dbReference>
<dbReference type="Gene3D" id="1.10.510.10">
    <property type="entry name" value="Transferase(Phosphotransferase) domain 1"/>
    <property type="match status" value="1"/>
</dbReference>
<keyword evidence="14" id="KW-1185">Reference proteome</keyword>
<dbReference type="Gene3D" id="3.30.60.20">
    <property type="match status" value="1"/>
</dbReference>
<keyword evidence="4 8" id="KW-0547">Nucleotide-binding</keyword>
<evidence type="ECO:0000256" key="7">
    <source>
        <dbReference type="ARBA" id="ARBA00022840"/>
    </source>
</evidence>
<dbReference type="PANTHER" id="PTHR48016:SF4">
    <property type="entry name" value="PROTEIN KINASE DOMAIN-CONTAINING PROTEIN"/>
    <property type="match status" value="1"/>
</dbReference>
<dbReference type="InterPro" id="IPR002219">
    <property type="entry name" value="PKC_DAG/PE"/>
</dbReference>
<keyword evidence="1" id="KW-0723">Serine/threonine-protein kinase</keyword>
<feature type="domain" description="Protein kinase" evidence="10">
    <location>
        <begin position="271"/>
        <end position="533"/>
    </location>
</feature>
<organism evidence="13 14">
    <name type="scientific">Mucor flavus</name>
    <dbReference type="NCBI Taxonomy" id="439312"/>
    <lineage>
        <taxon>Eukaryota</taxon>
        <taxon>Fungi</taxon>
        <taxon>Fungi incertae sedis</taxon>
        <taxon>Mucoromycota</taxon>
        <taxon>Mucoromycotina</taxon>
        <taxon>Mucoromycetes</taxon>
        <taxon>Mucorales</taxon>
        <taxon>Mucorineae</taxon>
        <taxon>Mucoraceae</taxon>
        <taxon>Mucor</taxon>
    </lineage>
</organism>
<dbReference type="InterPro" id="IPR003096">
    <property type="entry name" value="SM22_calponin"/>
</dbReference>
<feature type="region of interest" description="Disordered" evidence="9">
    <location>
        <begin position="679"/>
        <end position="703"/>
    </location>
</feature>
<dbReference type="PRINTS" id="PR00888">
    <property type="entry name" value="SM22CALPONIN"/>
</dbReference>
<dbReference type="InterPro" id="IPR017441">
    <property type="entry name" value="Protein_kinase_ATP_BS"/>
</dbReference>
<keyword evidence="7 8" id="KW-0067">ATP-binding</keyword>
<name>A0ABP9ZF80_9FUNG</name>
<evidence type="ECO:0000256" key="5">
    <source>
        <dbReference type="ARBA" id="ARBA00022777"/>
    </source>
</evidence>
<feature type="domain" description="Phorbol-ester/DAG-type" evidence="12">
    <location>
        <begin position="600"/>
        <end position="646"/>
    </location>
</feature>
<evidence type="ECO:0000259" key="10">
    <source>
        <dbReference type="PROSITE" id="PS50011"/>
    </source>
</evidence>
<evidence type="ECO:0000256" key="2">
    <source>
        <dbReference type="ARBA" id="ARBA00022679"/>
    </source>
</evidence>
<accession>A0ABP9ZF80</accession>
<dbReference type="PROSITE" id="PS00479">
    <property type="entry name" value="ZF_DAG_PE_1"/>
    <property type="match status" value="1"/>
</dbReference>
<dbReference type="PROSITE" id="PS50021">
    <property type="entry name" value="CH"/>
    <property type="match status" value="1"/>
</dbReference>
<dbReference type="Proteomes" id="UP001473302">
    <property type="component" value="Unassembled WGS sequence"/>
</dbReference>
<dbReference type="PROSITE" id="PS00108">
    <property type="entry name" value="PROTEIN_KINASE_ST"/>
    <property type="match status" value="1"/>
</dbReference>
<keyword evidence="5" id="KW-0418">Kinase</keyword>
<dbReference type="Pfam" id="PF00069">
    <property type="entry name" value="Pkinase"/>
    <property type="match status" value="1"/>
</dbReference>
<dbReference type="CDD" id="cd06627">
    <property type="entry name" value="STKc_Cdc7_like"/>
    <property type="match status" value="1"/>
</dbReference>
<dbReference type="PROSITE" id="PS50011">
    <property type="entry name" value="PROTEIN_KINASE_DOM"/>
    <property type="match status" value="1"/>
</dbReference>
<evidence type="ECO:0000313" key="14">
    <source>
        <dbReference type="Proteomes" id="UP001473302"/>
    </source>
</evidence>
<comment type="caution">
    <text evidence="13">The sequence shown here is derived from an EMBL/GenBank/DDBJ whole genome shotgun (WGS) entry which is preliminary data.</text>
</comment>
<evidence type="ECO:0000313" key="13">
    <source>
        <dbReference type="EMBL" id="GAA5817704.1"/>
    </source>
</evidence>
<feature type="compositionally biased region" description="Low complexity" evidence="9">
    <location>
        <begin position="206"/>
        <end position="224"/>
    </location>
</feature>